<organism evidence="6 7">
    <name type="scientific">Knipowitschia caucasica</name>
    <name type="common">Caucasian dwarf goby</name>
    <name type="synonym">Pomatoschistus caucasicus</name>
    <dbReference type="NCBI Taxonomy" id="637954"/>
    <lineage>
        <taxon>Eukaryota</taxon>
        <taxon>Metazoa</taxon>
        <taxon>Chordata</taxon>
        <taxon>Craniata</taxon>
        <taxon>Vertebrata</taxon>
        <taxon>Euteleostomi</taxon>
        <taxon>Actinopterygii</taxon>
        <taxon>Neopterygii</taxon>
        <taxon>Teleostei</taxon>
        <taxon>Neoteleostei</taxon>
        <taxon>Acanthomorphata</taxon>
        <taxon>Gobiaria</taxon>
        <taxon>Gobiiformes</taxon>
        <taxon>Gobioidei</taxon>
        <taxon>Gobiidae</taxon>
        <taxon>Gobiinae</taxon>
        <taxon>Knipowitschia</taxon>
    </lineage>
</organism>
<dbReference type="PANTHER" id="PTHR23122">
    <property type="entry name" value="MEMBRANE-ASSOCIATED GUANYLATE KINASE MAGUK"/>
    <property type="match status" value="1"/>
</dbReference>
<dbReference type="InterPro" id="IPR001478">
    <property type="entry name" value="PDZ"/>
</dbReference>
<dbReference type="CDD" id="cd06799">
    <property type="entry name" value="PDZ_MPP3-MPP4-MPP7-like"/>
    <property type="match status" value="1"/>
</dbReference>
<accession>A0AAV2LBA4</accession>
<evidence type="ECO:0000259" key="5">
    <source>
        <dbReference type="PROSITE" id="PS50106"/>
    </source>
</evidence>
<dbReference type="SMART" id="SM00228">
    <property type="entry name" value="PDZ"/>
    <property type="match status" value="1"/>
</dbReference>
<evidence type="ECO:0000256" key="3">
    <source>
        <dbReference type="SAM" id="MobiDB-lite"/>
    </source>
</evidence>
<evidence type="ECO:0000313" key="7">
    <source>
        <dbReference type="Proteomes" id="UP001497482"/>
    </source>
</evidence>
<feature type="region of interest" description="Disordered" evidence="3">
    <location>
        <begin position="245"/>
        <end position="267"/>
    </location>
</feature>
<dbReference type="Pfam" id="PF00595">
    <property type="entry name" value="PDZ"/>
    <property type="match status" value="1"/>
</dbReference>
<evidence type="ECO:0000313" key="6">
    <source>
        <dbReference type="EMBL" id="CAL1597525.1"/>
    </source>
</evidence>
<dbReference type="InterPro" id="IPR036034">
    <property type="entry name" value="PDZ_sf"/>
</dbReference>
<dbReference type="SMART" id="SM00326">
    <property type="entry name" value="SH3"/>
    <property type="match status" value="1"/>
</dbReference>
<dbReference type="InterPro" id="IPR050716">
    <property type="entry name" value="MAGUK"/>
</dbReference>
<sequence length="307" mass="33828">MGSSSPVGAHRQTEREDRKGSGDCVFWGSFHLSLCLDSGRIYATTREEEVQSMATEYTTGATIRRDDNTGAIVIARILRGGAADRSGLIHVGDELKEVNGIPVDDKKPEEIIRILAQSQGAITFKVVPGAKEEAPIKEPKIFMKAFFDYNPAEDTTIPCAEAGLAFKRGTILHIVSQDDPTWWQAKYQGEANPRAGLIPSKQFQERRLAVRQPVSSLPSSFRSSTRRSFSTCFHSDSQIILSSRKSLSSRHNGPSVFRPLDPEGRKPRSCVMDDCWYAGQIENLAWACGRVLVRSWLGLGSVLAQSG</sequence>
<dbReference type="AlphaFoldDB" id="A0AAV2LBA4"/>
<dbReference type="EMBL" id="OZ035843">
    <property type="protein sequence ID" value="CAL1597525.1"/>
    <property type="molecule type" value="Genomic_DNA"/>
</dbReference>
<feature type="domain" description="PDZ" evidence="5">
    <location>
        <begin position="60"/>
        <end position="130"/>
    </location>
</feature>
<dbReference type="Pfam" id="PF07653">
    <property type="entry name" value="SH3_2"/>
    <property type="match status" value="1"/>
</dbReference>
<dbReference type="PROSITE" id="PS50002">
    <property type="entry name" value="SH3"/>
    <property type="match status" value="1"/>
</dbReference>
<dbReference type="SUPFAM" id="SSF50156">
    <property type="entry name" value="PDZ domain-like"/>
    <property type="match status" value="1"/>
</dbReference>
<evidence type="ECO:0000256" key="2">
    <source>
        <dbReference type="PROSITE-ProRule" id="PRU00192"/>
    </source>
</evidence>
<dbReference type="Gene3D" id="2.30.42.10">
    <property type="match status" value="1"/>
</dbReference>
<dbReference type="PROSITE" id="PS50106">
    <property type="entry name" value="PDZ"/>
    <property type="match status" value="1"/>
</dbReference>
<evidence type="ECO:0000256" key="1">
    <source>
        <dbReference type="ARBA" id="ARBA00022443"/>
    </source>
</evidence>
<dbReference type="Proteomes" id="UP001497482">
    <property type="component" value="Chromosome 21"/>
</dbReference>
<feature type="region of interest" description="Disordered" evidence="3">
    <location>
        <begin position="1"/>
        <end position="20"/>
    </location>
</feature>
<dbReference type="InterPro" id="IPR001452">
    <property type="entry name" value="SH3_domain"/>
</dbReference>
<dbReference type="SUPFAM" id="SSF50044">
    <property type="entry name" value="SH3-domain"/>
    <property type="match status" value="1"/>
</dbReference>
<keyword evidence="1 2" id="KW-0728">SH3 domain</keyword>
<dbReference type="Gene3D" id="2.30.30.40">
    <property type="entry name" value="SH3 Domains"/>
    <property type="match status" value="1"/>
</dbReference>
<gene>
    <name evidence="6" type="ORF">KC01_LOCUS26027</name>
</gene>
<evidence type="ECO:0000259" key="4">
    <source>
        <dbReference type="PROSITE" id="PS50002"/>
    </source>
</evidence>
<reference evidence="6 7" key="1">
    <citation type="submission" date="2024-04" db="EMBL/GenBank/DDBJ databases">
        <authorList>
            <person name="Waldvogel A.-M."/>
            <person name="Schoenle A."/>
        </authorList>
    </citation>
    <scope>NUCLEOTIDE SEQUENCE [LARGE SCALE GENOMIC DNA]</scope>
</reference>
<proteinExistence type="predicted"/>
<dbReference type="InterPro" id="IPR036028">
    <property type="entry name" value="SH3-like_dom_sf"/>
</dbReference>
<protein>
    <recommendedName>
        <fullName evidence="8">MAGUK p55 subfamily member 7</fullName>
    </recommendedName>
</protein>
<feature type="domain" description="SH3" evidence="4">
    <location>
        <begin position="138"/>
        <end position="208"/>
    </location>
</feature>
<feature type="compositionally biased region" description="Basic and acidic residues" evidence="3">
    <location>
        <begin position="11"/>
        <end position="20"/>
    </location>
</feature>
<name>A0AAV2LBA4_KNICA</name>
<evidence type="ECO:0008006" key="8">
    <source>
        <dbReference type="Google" id="ProtNLM"/>
    </source>
</evidence>
<keyword evidence="7" id="KW-1185">Reference proteome</keyword>